<dbReference type="InterPro" id="IPR048899">
    <property type="entry name" value="NMD_SH3"/>
</dbReference>
<dbReference type="AlphaFoldDB" id="C4JBN1"/>
<sequence>MGGLGPLVLCVKVTNAIALLDPLTLRVHHLEEKKYRVYNFKAALTSKQLVEYIVLDIEPESPEICIDGSRYQLAYAQVARMSDFGKNDAIFTVRTHLGHLLNPGDHALGYDLYGANLNDDDMDMAMTRYSLPEVVLVKKSYEKRPRTRRWKLKRLPVEEDAANKAKGEEEKRLDEYEAFLRDLEVDSGMWSKMNLYKNEDYRSEMASTVGDDIPTVPIEELIEDLTLGDDEEDEGKETVEGNTHTGMVE</sequence>
<dbReference type="GO" id="GO:0043023">
    <property type="term" value="F:ribosomal large subunit binding"/>
    <property type="evidence" value="ECO:0007669"/>
    <property type="project" value="InterPro"/>
</dbReference>
<dbReference type="Pfam" id="PF21193">
    <property type="entry name" value="NMD_SH3"/>
    <property type="match status" value="1"/>
</dbReference>
<dbReference type="OrthoDB" id="203821at2759"/>
<dbReference type="PANTHER" id="PTHR12746:SF2">
    <property type="entry name" value="60S RIBOSOMAL EXPORT PROTEIN NMD3"/>
    <property type="match status" value="1"/>
</dbReference>
<evidence type="ECO:0000313" key="4">
    <source>
        <dbReference type="EMBL" id="ACR38581.1"/>
    </source>
</evidence>
<dbReference type="InterPro" id="IPR048898">
    <property type="entry name" value="OB_NMD3"/>
</dbReference>
<name>C4JBN1_MAIZE</name>
<dbReference type="RefSeq" id="NP_001183863.2">
    <property type="nucleotide sequence ID" value="NM_001196934.2"/>
</dbReference>
<evidence type="ECO:0000256" key="1">
    <source>
        <dbReference type="SAM" id="MobiDB-lite"/>
    </source>
</evidence>
<dbReference type="ExpressionAtlas" id="C4JBN1">
    <property type="expression patterns" value="baseline and differential"/>
</dbReference>
<dbReference type="GeneID" id="100502456"/>
<dbReference type="KEGG" id="zma:100502456"/>
<proteinExistence type="evidence at transcript level"/>
<evidence type="ECO:0008006" key="5">
    <source>
        <dbReference type="Google" id="ProtNLM"/>
    </source>
</evidence>
<reference evidence="4" key="1">
    <citation type="journal article" date="2009" name="PLoS Genet.">
        <title>Sequencing, mapping, and analysis of 27,455 maize full-length cDNAs.</title>
        <authorList>
            <person name="Soderlund C."/>
            <person name="Descour A."/>
            <person name="Kudrna D."/>
            <person name="Bomhoff M."/>
            <person name="Boyd L."/>
            <person name="Currie J."/>
            <person name="Angelova A."/>
            <person name="Collura K."/>
            <person name="Wissotski M."/>
            <person name="Ashley E."/>
            <person name="Morrow D."/>
            <person name="Fernandes J."/>
            <person name="Walbot V."/>
            <person name="Yu Y."/>
        </authorList>
    </citation>
    <scope>NUCLEOTIDE SEQUENCE</scope>
    <source>
        <strain evidence="4">B73</strain>
    </source>
</reference>
<protein>
    <recommendedName>
        <fullName evidence="5">60S ribosomal export protein NMD3</fullName>
    </recommendedName>
</protein>
<dbReference type="InterPro" id="IPR039768">
    <property type="entry name" value="Nmd3"/>
</dbReference>
<organism evidence="4">
    <name type="scientific">Zea mays</name>
    <name type="common">Maize</name>
    <dbReference type="NCBI Taxonomy" id="4577"/>
    <lineage>
        <taxon>Eukaryota</taxon>
        <taxon>Viridiplantae</taxon>
        <taxon>Streptophyta</taxon>
        <taxon>Embryophyta</taxon>
        <taxon>Tracheophyta</taxon>
        <taxon>Spermatophyta</taxon>
        <taxon>Magnoliopsida</taxon>
        <taxon>Liliopsida</taxon>
        <taxon>Poales</taxon>
        <taxon>Poaceae</taxon>
        <taxon>PACMAD clade</taxon>
        <taxon>Panicoideae</taxon>
        <taxon>Andropogonodae</taxon>
        <taxon>Andropogoneae</taxon>
        <taxon>Tripsacinae</taxon>
        <taxon>Zea</taxon>
    </lineage>
</organism>
<feature type="domain" description="60S ribosomal export protein NMD3 SH3" evidence="3">
    <location>
        <begin position="1"/>
        <end position="31"/>
    </location>
</feature>
<dbReference type="Pfam" id="PF21192">
    <property type="entry name" value="OB_NMD3"/>
    <property type="match status" value="1"/>
</dbReference>
<dbReference type="PANTHER" id="PTHR12746">
    <property type="entry name" value="NONSENSE-MEDIATED MRNA DECAY PROTEIN 3"/>
    <property type="match status" value="1"/>
</dbReference>
<evidence type="ECO:0000259" key="3">
    <source>
        <dbReference type="Pfam" id="PF21193"/>
    </source>
</evidence>
<feature type="domain" description="60S ribosomal export protein NMD3 OB-fold" evidence="2">
    <location>
        <begin position="49"/>
        <end position="139"/>
    </location>
</feature>
<feature type="compositionally biased region" description="Acidic residues" evidence="1">
    <location>
        <begin position="225"/>
        <end position="235"/>
    </location>
</feature>
<feature type="region of interest" description="Disordered" evidence="1">
    <location>
        <begin position="225"/>
        <end position="249"/>
    </location>
</feature>
<dbReference type="EMBL" id="BT088228">
    <property type="protein sequence ID" value="ACR38581.1"/>
    <property type="molecule type" value="mRNA"/>
</dbReference>
<evidence type="ECO:0000259" key="2">
    <source>
        <dbReference type="Pfam" id="PF21192"/>
    </source>
</evidence>
<accession>C4JBN1</accession>